<dbReference type="VEuPathDB" id="FungiDB:VP01_14120g1"/>
<evidence type="ECO:0000313" key="2">
    <source>
        <dbReference type="Proteomes" id="UP000037035"/>
    </source>
</evidence>
<reference evidence="1 2" key="1">
    <citation type="submission" date="2015-08" db="EMBL/GenBank/DDBJ databases">
        <title>Next Generation Sequencing and Analysis of the Genome of Puccinia sorghi L Schw, the Causal Agent of Maize Common Rust.</title>
        <authorList>
            <person name="Rochi L."/>
            <person name="Burguener G."/>
            <person name="Darino M."/>
            <person name="Turjanski A."/>
            <person name="Kreff E."/>
            <person name="Dieguez M.J."/>
            <person name="Sacco F."/>
        </authorList>
    </citation>
    <scope>NUCLEOTIDE SEQUENCE [LARGE SCALE GENOMIC DNA]</scope>
    <source>
        <strain evidence="1 2">RO10H11247</strain>
    </source>
</reference>
<organism evidence="1 2">
    <name type="scientific">Puccinia sorghi</name>
    <dbReference type="NCBI Taxonomy" id="27349"/>
    <lineage>
        <taxon>Eukaryota</taxon>
        <taxon>Fungi</taxon>
        <taxon>Dikarya</taxon>
        <taxon>Basidiomycota</taxon>
        <taxon>Pucciniomycotina</taxon>
        <taxon>Pucciniomycetes</taxon>
        <taxon>Pucciniales</taxon>
        <taxon>Pucciniaceae</taxon>
        <taxon>Puccinia</taxon>
    </lineage>
</organism>
<keyword evidence="2" id="KW-1185">Reference proteome</keyword>
<gene>
    <name evidence="1" type="ORF">VP01_14120g1</name>
</gene>
<evidence type="ECO:0000313" key="1">
    <source>
        <dbReference type="EMBL" id="KNZ61358.1"/>
    </source>
</evidence>
<dbReference type="STRING" id="27349.A0A0L6VKT5"/>
<comment type="caution">
    <text evidence="1">The sequence shown here is derived from an EMBL/GenBank/DDBJ whole genome shotgun (WGS) entry which is preliminary data.</text>
</comment>
<dbReference type="EMBL" id="LAVV01004578">
    <property type="protein sequence ID" value="KNZ61358.1"/>
    <property type="molecule type" value="Genomic_DNA"/>
</dbReference>
<sequence length="82" mass="9582">MALDTKCHESSPGVQRTKQTILNLPKKIEKDLHNEFIHLFGRLWTAGKPWNPAEFFKQLTMIRQYCNHPMFAREVISALETV</sequence>
<accession>A0A0L6VKT5</accession>
<proteinExistence type="predicted"/>
<name>A0A0L6VKT5_9BASI</name>
<dbReference type="AlphaFoldDB" id="A0A0L6VKT5"/>
<dbReference type="Proteomes" id="UP000037035">
    <property type="component" value="Unassembled WGS sequence"/>
</dbReference>
<protein>
    <submittedName>
        <fullName evidence="1">Uncharacterized protein</fullName>
    </submittedName>
</protein>